<reference evidence="1 2" key="1">
    <citation type="submission" date="2018-06" db="EMBL/GenBank/DDBJ databases">
        <title>Genomic Encyclopedia of Type Strains, Phase III (KMG-III): the genomes of soil and plant-associated and newly described type strains.</title>
        <authorList>
            <person name="Whitman W."/>
        </authorList>
    </citation>
    <scope>NUCLEOTIDE SEQUENCE [LARGE SCALE GENOMIC DNA]</scope>
    <source>
        <strain evidence="1 2">CECT 7945</strain>
    </source>
</reference>
<evidence type="ECO:0000313" key="1">
    <source>
        <dbReference type="EMBL" id="PYE83366.1"/>
    </source>
</evidence>
<organism evidence="1 2">
    <name type="scientific">Winogradskyella epiphytica</name>
    <dbReference type="NCBI Taxonomy" id="262005"/>
    <lineage>
        <taxon>Bacteria</taxon>
        <taxon>Pseudomonadati</taxon>
        <taxon>Bacteroidota</taxon>
        <taxon>Flavobacteriia</taxon>
        <taxon>Flavobacteriales</taxon>
        <taxon>Flavobacteriaceae</taxon>
        <taxon>Winogradskyella</taxon>
    </lineage>
</organism>
<name>A0A2V4X0D8_9FLAO</name>
<accession>A0A2V4X0D8</accession>
<dbReference type="AlphaFoldDB" id="A0A2V4X0D8"/>
<protein>
    <submittedName>
        <fullName evidence="1">Uncharacterized protein</fullName>
    </submittedName>
</protein>
<gene>
    <name evidence="1" type="ORF">DFQ11_101800</name>
</gene>
<evidence type="ECO:0000313" key="2">
    <source>
        <dbReference type="Proteomes" id="UP000248054"/>
    </source>
</evidence>
<keyword evidence="2" id="KW-1185">Reference proteome</keyword>
<comment type="caution">
    <text evidence="1">The sequence shown here is derived from an EMBL/GenBank/DDBJ whole genome shotgun (WGS) entry which is preliminary data.</text>
</comment>
<proteinExistence type="predicted"/>
<dbReference type="Proteomes" id="UP000248054">
    <property type="component" value="Unassembled WGS sequence"/>
</dbReference>
<dbReference type="EMBL" id="QJTD01000001">
    <property type="protein sequence ID" value="PYE83366.1"/>
    <property type="molecule type" value="Genomic_DNA"/>
</dbReference>
<sequence>MIHCELTSFLGDDMSGKIGSSISVIGLFIRQKAKTKLAS</sequence>